<evidence type="ECO:0000256" key="1">
    <source>
        <dbReference type="SAM" id="MobiDB-lite"/>
    </source>
</evidence>
<dbReference type="AlphaFoldDB" id="A0A150G9X2"/>
<keyword evidence="3" id="KW-1185">Reference proteome</keyword>
<dbReference type="PANTHER" id="PTHR34276:SF1">
    <property type="entry name" value="MINI-RIBONUCLEASE 3"/>
    <property type="match status" value="1"/>
</dbReference>
<evidence type="ECO:0000313" key="3">
    <source>
        <dbReference type="Proteomes" id="UP000075714"/>
    </source>
</evidence>
<name>A0A150G9X2_GONPE</name>
<reference evidence="3" key="1">
    <citation type="journal article" date="2016" name="Nat. Commun.">
        <title>The Gonium pectorale genome demonstrates co-option of cell cycle regulation during the evolution of multicellularity.</title>
        <authorList>
            <person name="Hanschen E.R."/>
            <person name="Marriage T.N."/>
            <person name="Ferris P.J."/>
            <person name="Hamaji T."/>
            <person name="Toyoda A."/>
            <person name="Fujiyama A."/>
            <person name="Neme R."/>
            <person name="Noguchi H."/>
            <person name="Minakuchi Y."/>
            <person name="Suzuki M."/>
            <person name="Kawai-Toyooka H."/>
            <person name="Smith D.R."/>
            <person name="Sparks H."/>
            <person name="Anderson J."/>
            <person name="Bakaric R."/>
            <person name="Luria V."/>
            <person name="Karger A."/>
            <person name="Kirschner M.W."/>
            <person name="Durand P.M."/>
            <person name="Michod R.E."/>
            <person name="Nozaki H."/>
            <person name="Olson B.J."/>
        </authorList>
    </citation>
    <scope>NUCLEOTIDE SEQUENCE [LARGE SCALE GENOMIC DNA]</scope>
    <source>
        <strain evidence="3">NIES-2863</strain>
    </source>
</reference>
<proteinExistence type="predicted"/>
<dbReference type="OrthoDB" id="495795at2759"/>
<accession>A0A150G9X2</accession>
<dbReference type="InterPro" id="IPR036389">
    <property type="entry name" value="RNase_III_sf"/>
</dbReference>
<gene>
    <name evidence="2" type="ORF">GPECTOR_42g843</name>
</gene>
<dbReference type="EMBL" id="LSYV01000043">
    <property type="protein sequence ID" value="KXZ46632.1"/>
    <property type="molecule type" value="Genomic_DNA"/>
</dbReference>
<dbReference type="GO" id="GO:0004525">
    <property type="term" value="F:ribonuclease III activity"/>
    <property type="evidence" value="ECO:0007669"/>
    <property type="project" value="InterPro"/>
</dbReference>
<protein>
    <submittedName>
        <fullName evidence="2">Uncharacterized protein</fullName>
    </submittedName>
</protein>
<dbReference type="GO" id="GO:0006396">
    <property type="term" value="P:RNA processing"/>
    <property type="evidence" value="ECO:0007669"/>
    <property type="project" value="InterPro"/>
</dbReference>
<evidence type="ECO:0000313" key="2">
    <source>
        <dbReference type="EMBL" id="KXZ46632.1"/>
    </source>
</evidence>
<dbReference type="PANTHER" id="PTHR34276">
    <property type="entry name" value="MINI-RIBONUCLEASE 3"/>
    <property type="match status" value="1"/>
</dbReference>
<dbReference type="Gene3D" id="1.10.1520.10">
    <property type="entry name" value="Ribonuclease III domain"/>
    <property type="match status" value="1"/>
</dbReference>
<dbReference type="STRING" id="33097.A0A150G9X2"/>
<dbReference type="Proteomes" id="UP000075714">
    <property type="component" value="Unassembled WGS sequence"/>
</dbReference>
<dbReference type="SUPFAM" id="SSF69065">
    <property type="entry name" value="RNase III domain-like"/>
    <property type="match status" value="1"/>
</dbReference>
<feature type="region of interest" description="Disordered" evidence="1">
    <location>
        <begin position="83"/>
        <end position="103"/>
    </location>
</feature>
<sequence length="103" mass="10929">MTTATPAQAEAGVLATTAEEIDVLRWGRNAAVSSVPRNVPVLTYKKATAVEVLVAHLYLTAPDRCAQLIEAAVTSPVIREQMRVASSTQQERGQAARPGASQD</sequence>
<organism evidence="2 3">
    <name type="scientific">Gonium pectorale</name>
    <name type="common">Green alga</name>
    <dbReference type="NCBI Taxonomy" id="33097"/>
    <lineage>
        <taxon>Eukaryota</taxon>
        <taxon>Viridiplantae</taxon>
        <taxon>Chlorophyta</taxon>
        <taxon>core chlorophytes</taxon>
        <taxon>Chlorophyceae</taxon>
        <taxon>CS clade</taxon>
        <taxon>Chlamydomonadales</taxon>
        <taxon>Volvocaceae</taxon>
        <taxon>Gonium</taxon>
    </lineage>
</organism>
<comment type="caution">
    <text evidence="2">The sequence shown here is derived from an EMBL/GenBank/DDBJ whole genome shotgun (WGS) entry which is preliminary data.</text>
</comment>